<dbReference type="InterPro" id="IPR040467">
    <property type="entry name" value="CCDC66_dom"/>
</dbReference>
<dbReference type="GO" id="GO:0005874">
    <property type="term" value="C:microtubule"/>
    <property type="evidence" value="ECO:0007669"/>
    <property type="project" value="TreeGrafter"/>
</dbReference>
<protein>
    <submittedName>
        <fullName evidence="4">Uncharacterized protein LOC108674680</fullName>
    </submittedName>
</protein>
<feature type="region of interest" description="Disordered" evidence="1">
    <location>
        <begin position="134"/>
        <end position="167"/>
    </location>
</feature>
<accession>A0A979FV65</accession>
<keyword evidence="3" id="KW-1185">Reference proteome</keyword>
<feature type="compositionally biased region" description="Polar residues" evidence="1">
    <location>
        <begin position="85"/>
        <end position="99"/>
    </location>
</feature>
<dbReference type="KEGG" id="hazt:108674680"/>
<feature type="compositionally biased region" description="Polar residues" evidence="1">
    <location>
        <begin position="868"/>
        <end position="878"/>
    </location>
</feature>
<feature type="compositionally biased region" description="Basic and acidic residues" evidence="1">
    <location>
        <begin position="760"/>
        <end position="773"/>
    </location>
</feature>
<dbReference type="PANTHER" id="PTHR22736">
    <property type="entry name" value="COILED-COIL DOMAIN-CONTAINING PROTEIN 66"/>
    <property type="match status" value="1"/>
</dbReference>
<feature type="region of interest" description="Disordered" evidence="1">
    <location>
        <begin position="1272"/>
        <end position="1315"/>
    </location>
</feature>
<feature type="compositionally biased region" description="Polar residues" evidence="1">
    <location>
        <begin position="593"/>
        <end position="608"/>
    </location>
</feature>
<feature type="region of interest" description="Disordered" evidence="1">
    <location>
        <begin position="253"/>
        <end position="276"/>
    </location>
</feature>
<feature type="compositionally biased region" description="Low complexity" evidence="1">
    <location>
        <begin position="618"/>
        <end position="631"/>
    </location>
</feature>
<feature type="region of interest" description="Disordered" evidence="1">
    <location>
        <begin position="721"/>
        <end position="899"/>
    </location>
</feature>
<name>A0A979FV65_HYAAZ</name>
<feature type="region of interest" description="Disordered" evidence="1">
    <location>
        <begin position="546"/>
        <end position="579"/>
    </location>
</feature>
<dbReference type="RefSeq" id="XP_047739934.1">
    <property type="nucleotide sequence ID" value="XM_047883978.1"/>
</dbReference>
<feature type="compositionally biased region" description="Low complexity" evidence="1">
    <location>
        <begin position="1170"/>
        <end position="1186"/>
    </location>
</feature>
<feature type="region of interest" description="Disordered" evidence="1">
    <location>
        <begin position="949"/>
        <end position="1247"/>
    </location>
</feature>
<evidence type="ECO:0000313" key="4">
    <source>
        <dbReference type="RefSeq" id="XP_047739934.1"/>
    </source>
</evidence>
<dbReference type="GeneID" id="108674680"/>
<feature type="compositionally biased region" description="Basic and acidic residues" evidence="1">
    <location>
        <begin position="1217"/>
        <end position="1226"/>
    </location>
</feature>
<reference evidence="4" key="1">
    <citation type="submission" date="2025-08" db="UniProtKB">
        <authorList>
            <consortium name="RefSeq"/>
        </authorList>
    </citation>
    <scope>IDENTIFICATION</scope>
    <source>
        <tissue evidence="4">Whole organism</tissue>
    </source>
</reference>
<proteinExistence type="predicted"/>
<feature type="region of interest" description="Disordered" evidence="1">
    <location>
        <begin position="80"/>
        <end position="113"/>
    </location>
</feature>
<sequence>MSLLERKKKQWEEERAFLAGAGINLWGITKETSRKESSSKKSSSSPSDNPTENALKLHQEQQRLTMQLQKQEMLEKHLKQEENTRNTVQEQYQTQQSIRVDSKPVPLHKQSAGTRRIVSPVEAGITIPDDYLNRNRETLRNNPQGHTLSRSQGHLPSEKHYNPQPLTSFRKQDSFYDISLPSSKSIPSLLPSQSIPVLQHPESNQGLSASRSFPHLSASVDSVQGYQIQNQMGAGPAYYQPYQQQYTQQQYYQQQYPQQQYPQQQYSQQYPQPPYSSNDFHYSQQSVPYPSGLPQSYPLVGASGYGYGSPSGTMDGGAALTQSVANASYLVPTSSGRAELLNVRGTPPADGVGWQSVYDGRKVSHGDSRSRRPTDSGGSRAKWGDHGVGVGHLWEPTTDTRKDSTPPSWVQQHADGATPGQQQSEQRVIERQLEEKKRLKEEQDERERKEAALWEERIKQQQEKEAKEYQQELNRRRQKEEAEERRQVALQEALKKAEERAKKEKEERKGRHINYTPSDPPALDEAVESNADTEIGLTSSVLSRDSKRARISNPITPVNNTPQTDASALPHSPVHRDANGRLKNQVSEPLSSNIALHTEPSTASQRSQPAVDDARRISSVSSAPPATTSSGVAPDVVTARIKLLTALGLTPEYLVSTGLLDRSTLLSLLGVGYEEKFVSARSASSASQEGPDAAYVSGRLLTPRKYRECREFGTQYDLSALGREEATDDSGGRRRRSKAGGHRRGSATDSRPPWNRHRSDRPYRKQSDKDLVASRRTRRKLYNRSLSASGGDTEESDAASDAVAAAAPPRRTWDQSRQESMSSDQSRSPSPSQESAAQKSKSRSTPAIKSLITPVYKEHEHRSRKSTHQLSRSLQSLQKIHESRRDSPVSSPTGVPRSQRRAIKISAMTLKLAETSEVARESGHNERNVNAGIDGNMKEQAEALPVNVTSTSVSRDEVTSNMTDAVEPLVRSDSPPVPALRKASDVFDVPEYAPGEEPPTEPYKPQLPSASKRKLRRTQLRPTKPIASRTKPTTEINDEPPDSQPTETTEETPPKRSQIDLTLQYYEAHRPPSPPVPAVQKRLESQKNQNSKLPGLSDSAPEDPIASSEAALQRENSAGSSSLPKLSLTSNSPLKLKTSGSPSKQTDKSPSNTSRDSFYSSPPTPRPFNSSSSSEVQMASSSSSISARGDSGGIPRVPSAGGRPPTPRRLHPLRPTNHSDDVRSNDRNPGIDVHNSKGTSNHQLSRIDISSGPEFIKAEILDNVDVLHSRKSSLTSITEDDRRTTASLSSGYESGRRSSDATSTKPLPDLDKIEA</sequence>
<feature type="compositionally biased region" description="Basic and acidic residues" evidence="1">
    <location>
        <begin position="359"/>
        <end position="374"/>
    </location>
</feature>
<dbReference type="PANTHER" id="PTHR22736:SF2">
    <property type="entry name" value="COILED-COIL DOMAIN-CONTAINING PROTEIN 66"/>
    <property type="match status" value="1"/>
</dbReference>
<feature type="domain" description="CCDC66" evidence="2">
    <location>
        <begin position="423"/>
        <end position="513"/>
    </location>
</feature>
<dbReference type="Pfam" id="PF15236">
    <property type="entry name" value="CCDC66"/>
    <property type="match status" value="1"/>
</dbReference>
<dbReference type="OMA" id="KIHESRR"/>
<dbReference type="GO" id="GO:0005929">
    <property type="term" value="C:cilium"/>
    <property type="evidence" value="ECO:0007669"/>
    <property type="project" value="TreeGrafter"/>
</dbReference>
<feature type="compositionally biased region" description="Low complexity" evidence="1">
    <location>
        <begin position="253"/>
        <end position="270"/>
    </location>
</feature>
<feature type="compositionally biased region" description="Low complexity" evidence="1">
    <location>
        <begin position="818"/>
        <end position="839"/>
    </location>
</feature>
<dbReference type="Proteomes" id="UP000694843">
    <property type="component" value="Unplaced"/>
</dbReference>
<dbReference type="OrthoDB" id="6379055at2759"/>
<dbReference type="GO" id="GO:0008017">
    <property type="term" value="F:microtubule binding"/>
    <property type="evidence" value="ECO:0007669"/>
    <property type="project" value="TreeGrafter"/>
</dbReference>
<feature type="compositionally biased region" description="Polar residues" evidence="1">
    <location>
        <begin position="1114"/>
        <end position="1161"/>
    </location>
</feature>
<feature type="compositionally biased region" description="Polar residues" evidence="1">
    <location>
        <begin position="140"/>
        <end position="154"/>
    </location>
</feature>
<feature type="region of interest" description="Disordered" evidence="1">
    <location>
        <begin position="28"/>
        <end position="59"/>
    </location>
</feature>
<feature type="compositionally biased region" description="Basic residues" evidence="1">
    <location>
        <begin position="733"/>
        <end position="745"/>
    </location>
</feature>
<feature type="compositionally biased region" description="Polar residues" evidence="1">
    <location>
        <begin position="949"/>
        <end position="963"/>
    </location>
</feature>
<gene>
    <name evidence="4" type="primary">LOC108674680</name>
</gene>
<organism evidence="3 4">
    <name type="scientific">Hyalella azteca</name>
    <name type="common">Amphipod</name>
    <dbReference type="NCBI Taxonomy" id="294128"/>
    <lineage>
        <taxon>Eukaryota</taxon>
        <taxon>Metazoa</taxon>
        <taxon>Ecdysozoa</taxon>
        <taxon>Arthropoda</taxon>
        <taxon>Crustacea</taxon>
        <taxon>Multicrustacea</taxon>
        <taxon>Malacostraca</taxon>
        <taxon>Eumalacostraca</taxon>
        <taxon>Peracarida</taxon>
        <taxon>Amphipoda</taxon>
        <taxon>Senticaudata</taxon>
        <taxon>Talitrida</taxon>
        <taxon>Talitroidea</taxon>
        <taxon>Hyalellidae</taxon>
        <taxon>Hyalella</taxon>
    </lineage>
</organism>
<feature type="region of interest" description="Disordered" evidence="1">
    <location>
        <begin position="341"/>
        <end position="525"/>
    </location>
</feature>
<dbReference type="GO" id="GO:0060271">
    <property type="term" value="P:cilium assembly"/>
    <property type="evidence" value="ECO:0007669"/>
    <property type="project" value="TreeGrafter"/>
</dbReference>
<evidence type="ECO:0000256" key="1">
    <source>
        <dbReference type="SAM" id="MobiDB-lite"/>
    </source>
</evidence>
<feature type="compositionally biased region" description="Basic and acidic residues" evidence="1">
    <location>
        <begin position="427"/>
        <end position="509"/>
    </location>
</feature>
<dbReference type="InterPro" id="IPR039183">
    <property type="entry name" value="CCD66"/>
</dbReference>
<evidence type="ECO:0000313" key="3">
    <source>
        <dbReference type="Proteomes" id="UP000694843"/>
    </source>
</evidence>
<feature type="region of interest" description="Disordered" evidence="1">
    <location>
        <begin position="593"/>
        <end position="631"/>
    </location>
</feature>
<evidence type="ECO:0000259" key="2">
    <source>
        <dbReference type="Pfam" id="PF15236"/>
    </source>
</evidence>
<feature type="compositionally biased region" description="Polar residues" evidence="1">
    <location>
        <begin position="553"/>
        <end position="566"/>
    </location>
</feature>